<dbReference type="HOGENOM" id="CLU_3057872_0_0_9"/>
<organism evidence="1 2">
    <name type="scientific">Anaerostipes caccae (strain DSM 14662 / CCUG 47493 / JCM 13470 / NCIMB 13811 / L1-92)</name>
    <dbReference type="NCBI Taxonomy" id="411490"/>
    <lineage>
        <taxon>Bacteria</taxon>
        <taxon>Bacillati</taxon>
        <taxon>Bacillota</taxon>
        <taxon>Clostridia</taxon>
        <taxon>Lachnospirales</taxon>
        <taxon>Lachnospiraceae</taxon>
        <taxon>Anaerostipes</taxon>
    </lineage>
</organism>
<proteinExistence type="predicted"/>
<comment type="caution">
    <text evidence="1">The sequence shown here is derived from an EMBL/GenBank/DDBJ whole genome shotgun (WGS) entry which is preliminary data.</text>
</comment>
<protein>
    <submittedName>
        <fullName evidence="1">Uncharacterized protein</fullName>
    </submittedName>
</protein>
<keyword evidence="2" id="KW-1185">Reference proteome</keyword>
<gene>
    <name evidence="1" type="ORF">ANACAC_02476</name>
</gene>
<name>B0MFE1_ANACD</name>
<accession>B0MFE1</accession>
<dbReference type="Proteomes" id="UP000004935">
    <property type="component" value="Unassembled WGS sequence"/>
</dbReference>
<dbReference type="EMBL" id="ABAX03000014">
    <property type="protein sequence ID" value="EDR97246.1"/>
    <property type="molecule type" value="Genomic_DNA"/>
</dbReference>
<reference evidence="1" key="1">
    <citation type="submission" date="2007-11" db="EMBL/GenBank/DDBJ databases">
        <authorList>
            <person name="Fulton L."/>
            <person name="Clifton S."/>
            <person name="Fulton B."/>
            <person name="Xu J."/>
            <person name="Minx P."/>
            <person name="Pepin K.H."/>
            <person name="Johnson M."/>
            <person name="Thiruvilangam P."/>
            <person name="Bhonagiri V."/>
            <person name="Nash W.E."/>
            <person name="Mardis E.R."/>
            <person name="Wilson R.K."/>
        </authorList>
    </citation>
    <scope>NUCLEOTIDE SEQUENCE [LARGE SCALE GENOMIC DNA]</scope>
    <source>
        <strain evidence="1">DSM 14662</strain>
    </source>
</reference>
<evidence type="ECO:0000313" key="2">
    <source>
        <dbReference type="Proteomes" id="UP000004935"/>
    </source>
</evidence>
<evidence type="ECO:0000313" key="1">
    <source>
        <dbReference type="EMBL" id="EDR97246.1"/>
    </source>
</evidence>
<sequence length="53" mass="6349">MRQADEEVMLFTYHPVTPMPGLVNGYAEITEEYLQKMKEQEYLRNTIKRDVLE</sequence>
<dbReference type="STRING" id="411490.ANACAC_02476"/>
<reference evidence="1" key="2">
    <citation type="submission" date="2013-11" db="EMBL/GenBank/DDBJ databases">
        <title>Draft genome sequence of Anaerostipes caccae (DSM 14662).</title>
        <authorList>
            <person name="Sudarsanam P."/>
            <person name="Ley R."/>
            <person name="Guruge J."/>
            <person name="Turnbaugh P.J."/>
            <person name="Mahowald M."/>
            <person name="Liep D."/>
            <person name="Gordon J."/>
        </authorList>
    </citation>
    <scope>NUCLEOTIDE SEQUENCE</scope>
    <source>
        <strain evidence="1">DSM 14662</strain>
    </source>
</reference>
<dbReference type="AlphaFoldDB" id="B0MFE1"/>